<dbReference type="PANTHER" id="PTHR13285:SF18">
    <property type="entry name" value="PROTEIN-CYSTEINE N-PALMITOYLTRANSFERASE RASP"/>
    <property type="match status" value="1"/>
</dbReference>
<evidence type="ECO:0000256" key="6">
    <source>
        <dbReference type="ARBA" id="ARBA00023136"/>
    </source>
</evidence>
<name>E6VZR4_PSEA9</name>
<dbReference type="HOGENOM" id="CLU_025255_1_3_7"/>
<keyword evidence="4 8" id="KW-0812">Transmembrane</keyword>
<organism evidence="9 10">
    <name type="scientific">Pseudodesulfovibrio aespoeensis (strain ATCC 700646 / DSM 10631 / Aspo-2)</name>
    <name type="common">Desulfovibrio aespoeensis</name>
    <dbReference type="NCBI Taxonomy" id="643562"/>
    <lineage>
        <taxon>Bacteria</taxon>
        <taxon>Pseudomonadati</taxon>
        <taxon>Thermodesulfobacteriota</taxon>
        <taxon>Desulfovibrionia</taxon>
        <taxon>Desulfovibrionales</taxon>
        <taxon>Desulfovibrionaceae</taxon>
    </lineage>
</organism>
<feature type="transmembrane region" description="Helical" evidence="8">
    <location>
        <begin position="363"/>
        <end position="385"/>
    </location>
</feature>
<evidence type="ECO:0000256" key="4">
    <source>
        <dbReference type="ARBA" id="ARBA00022692"/>
    </source>
</evidence>
<feature type="transmembrane region" description="Helical" evidence="8">
    <location>
        <begin position="47"/>
        <end position="64"/>
    </location>
</feature>
<keyword evidence="7 9" id="KW-0808">Transferase</keyword>
<dbReference type="Proteomes" id="UP000002191">
    <property type="component" value="Chromosome"/>
</dbReference>
<dbReference type="KEGG" id="das:Daes_1883"/>
<dbReference type="PIRSF" id="PIRSF500217">
    <property type="entry name" value="AlgI"/>
    <property type="match status" value="1"/>
</dbReference>
<evidence type="ECO:0000256" key="8">
    <source>
        <dbReference type="SAM" id="Phobius"/>
    </source>
</evidence>
<dbReference type="STRING" id="643562.Daes_1883"/>
<evidence type="ECO:0000256" key="1">
    <source>
        <dbReference type="ARBA" id="ARBA00004651"/>
    </source>
</evidence>
<evidence type="ECO:0000256" key="3">
    <source>
        <dbReference type="ARBA" id="ARBA00022475"/>
    </source>
</evidence>
<dbReference type="PANTHER" id="PTHR13285">
    <property type="entry name" value="ACYLTRANSFERASE"/>
    <property type="match status" value="1"/>
</dbReference>
<protein>
    <submittedName>
        <fullName evidence="9">Membrane bound O-acyl transferase MBOAT family protein</fullName>
    </submittedName>
</protein>
<feature type="transmembrane region" description="Helical" evidence="8">
    <location>
        <begin position="457"/>
        <end position="475"/>
    </location>
</feature>
<dbReference type="InterPro" id="IPR024194">
    <property type="entry name" value="Ac/AlaTfrase_AlgI/DltB"/>
</dbReference>
<feature type="transmembrane region" description="Helical" evidence="8">
    <location>
        <begin position="321"/>
        <end position="342"/>
    </location>
</feature>
<dbReference type="InterPro" id="IPR004299">
    <property type="entry name" value="MBOAT_fam"/>
</dbReference>
<keyword evidence="5 8" id="KW-1133">Transmembrane helix</keyword>
<dbReference type="InterPro" id="IPR028362">
    <property type="entry name" value="AlgI"/>
</dbReference>
<dbReference type="OrthoDB" id="139172at2"/>
<dbReference type="RefSeq" id="WP_013514806.1">
    <property type="nucleotide sequence ID" value="NC_014844.1"/>
</dbReference>
<feature type="transmembrane region" description="Helical" evidence="8">
    <location>
        <begin position="76"/>
        <end position="96"/>
    </location>
</feature>
<keyword evidence="10" id="KW-1185">Reference proteome</keyword>
<keyword evidence="7" id="KW-0012">Acyltransferase</keyword>
<dbReference type="Pfam" id="PF03062">
    <property type="entry name" value="MBOAT"/>
    <property type="match status" value="1"/>
</dbReference>
<evidence type="ECO:0000256" key="7">
    <source>
        <dbReference type="PIRNR" id="PIRNR016636"/>
    </source>
</evidence>
<dbReference type="GO" id="GO:0042121">
    <property type="term" value="P:alginic acid biosynthetic process"/>
    <property type="evidence" value="ECO:0007669"/>
    <property type="project" value="InterPro"/>
</dbReference>
<proteinExistence type="inferred from homology"/>
<reference evidence="10" key="1">
    <citation type="submission" date="2010-12" db="EMBL/GenBank/DDBJ databases">
        <title>Complete sequence of Desulfovibrio aespoeensis Aspo-2.</title>
        <authorList>
            <consortium name="US DOE Joint Genome Institute"/>
            <person name="Lucas S."/>
            <person name="Copeland A."/>
            <person name="Lapidus A."/>
            <person name="Cheng J.-F."/>
            <person name="Goodwin L."/>
            <person name="Pitluck S."/>
            <person name="Chertkov O."/>
            <person name="Misra M."/>
            <person name="Detter J.C."/>
            <person name="Han C."/>
            <person name="Tapia R."/>
            <person name="Land M."/>
            <person name="Hauser L."/>
            <person name="Kyrpides N."/>
            <person name="Ivanova N."/>
            <person name="Ovchinnikova G."/>
            <person name="Pedersen K."/>
            <person name="Jagevall S."/>
            <person name="Hazen T."/>
            <person name="Woyke T."/>
        </authorList>
    </citation>
    <scope>NUCLEOTIDE SEQUENCE [LARGE SCALE GENOMIC DNA]</scope>
    <source>
        <strain evidence="10">ATCC 700646 / DSM 10631 / Aspo-2</strain>
    </source>
</reference>
<dbReference type="InterPro" id="IPR051085">
    <property type="entry name" value="MB_O-acyltransferase"/>
</dbReference>
<dbReference type="GO" id="GO:0016746">
    <property type="term" value="F:acyltransferase activity"/>
    <property type="evidence" value="ECO:0007669"/>
    <property type="project" value="UniProtKB-KW"/>
</dbReference>
<dbReference type="AlphaFoldDB" id="E6VZR4"/>
<keyword evidence="3 7" id="KW-1003">Cell membrane</keyword>
<dbReference type="eggNOG" id="COG1696">
    <property type="taxonomic scope" value="Bacteria"/>
</dbReference>
<dbReference type="GO" id="GO:0005886">
    <property type="term" value="C:plasma membrane"/>
    <property type="evidence" value="ECO:0007669"/>
    <property type="project" value="UniProtKB-SubCell"/>
</dbReference>
<feature type="transmembrane region" description="Helical" evidence="8">
    <location>
        <begin position="149"/>
        <end position="168"/>
    </location>
</feature>
<gene>
    <name evidence="9" type="ordered locus">Daes_1883</name>
</gene>
<feature type="transmembrane region" description="Helical" evidence="8">
    <location>
        <begin position="415"/>
        <end position="437"/>
    </location>
</feature>
<evidence type="ECO:0000256" key="2">
    <source>
        <dbReference type="ARBA" id="ARBA00010323"/>
    </source>
</evidence>
<evidence type="ECO:0000313" key="9">
    <source>
        <dbReference type="EMBL" id="ADU62892.1"/>
    </source>
</evidence>
<accession>E6VZR4</accession>
<reference evidence="9 10" key="2">
    <citation type="journal article" date="2014" name="Genome Announc.">
        <title>Complete Genome Sequence of the Subsurface, Mesophilic Sulfate-Reducing Bacterium Desulfovibrio aespoeensis Aspo-2.</title>
        <authorList>
            <person name="Pedersen K."/>
            <person name="Bengtsson A."/>
            <person name="Edlund J."/>
            <person name="Rabe L."/>
            <person name="Hazen T."/>
            <person name="Chakraborty R."/>
            <person name="Goodwin L."/>
            <person name="Shapiro N."/>
        </authorList>
    </citation>
    <scope>NUCLEOTIDE SEQUENCE [LARGE SCALE GENOMIC DNA]</scope>
    <source>
        <strain evidence="10">ATCC 700646 / DSM 10631 / Aspo-2</strain>
    </source>
</reference>
<keyword evidence="6 7" id="KW-0472">Membrane</keyword>
<sequence length="484" mass="54928">MLFNSVGFVAFFLATAWLHFVVPRRFSWIPLLAASYFFYMSWKVEFAFLLLASTLVNYVGAMRMSALPTKAGRKKYLLICLFFNVGLLGVFKYFDFFSRSLVEMFRAGDIALDPPLLNLLLPVGISFFTFQVTSYVIDVYEDRIQAERHAGRFALFVAFWPQLLAGPINRAALLMPQLREEHAFQYRRVVDGLQRMLWGLFKKTVIADTLALHVNHIFDHAGESHGLPVVFGVLFYTIQIYCDFSGYTDVALGAAQIMGFTLTENFDRPYFSRSVREFWQRWHISLSTWFRDYVYFPLGGNRVAAWRWHCNIVITFLLSGLWHGAGWTFVIWGGLHGVLLVLENMTGGFQKKLADRLAPARDSFLNTAIQVGLTMALVSLAWVFFRANSVGQAVTVISSMVPIDAQGGLSGWNPAILGVRTFLFHLFLVLFLVGVELTGQPGTLRARVALWPLPARWSLYVAGVWAVGISTAFGVHQEFIYFQF</sequence>
<feature type="transmembrane region" description="Helical" evidence="8">
    <location>
        <begin position="116"/>
        <end position="137"/>
    </location>
</feature>
<comment type="subcellular location">
    <subcellularLocation>
        <location evidence="1">Cell membrane</location>
        <topology evidence="1">Multi-pass membrane protein</topology>
    </subcellularLocation>
</comment>
<comment type="similarity">
    <text evidence="2 7">Belongs to the membrane-bound acyltransferase family.</text>
</comment>
<evidence type="ECO:0000256" key="5">
    <source>
        <dbReference type="ARBA" id="ARBA00022989"/>
    </source>
</evidence>
<evidence type="ECO:0000313" key="10">
    <source>
        <dbReference type="Proteomes" id="UP000002191"/>
    </source>
</evidence>
<dbReference type="PIRSF" id="PIRSF016636">
    <property type="entry name" value="AlgI_DltB"/>
    <property type="match status" value="1"/>
</dbReference>
<dbReference type="EMBL" id="CP002431">
    <property type="protein sequence ID" value="ADU62892.1"/>
    <property type="molecule type" value="Genomic_DNA"/>
</dbReference>